<evidence type="ECO:0000313" key="2">
    <source>
        <dbReference type="EMBL" id="GAA5518354.1"/>
    </source>
</evidence>
<dbReference type="Pfam" id="PF00085">
    <property type="entry name" value="Thioredoxin"/>
    <property type="match status" value="1"/>
</dbReference>
<gene>
    <name evidence="2" type="ORF">Lsed01_00779</name>
</gene>
<dbReference type="Gene3D" id="3.40.30.10">
    <property type="entry name" value="Glutaredoxin"/>
    <property type="match status" value="1"/>
</dbReference>
<feature type="domain" description="Thioredoxin" evidence="1">
    <location>
        <begin position="9"/>
        <end position="137"/>
    </location>
</feature>
<protein>
    <recommendedName>
        <fullName evidence="1">Thioredoxin domain-containing protein</fullName>
    </recommendedName>
</protein>
<reference evidence="2 3" key="1">
    <citation type="submission" date="2024-02" db="EMBL/GenBank/DDBJ databases">
        <title>Lysinimicrobium sediminis NBRC 112286.</title>
        <authorList>
            <person name="Ichikawa N."/>
            <person name="Katano-Makiyama Y."/>
            <person name="Hidaka K."/>
        </authorList>
    </citation>
    <scope>NUCLEOTIDE SEQUENCE [LARGE SCALE GENOMIC DNA]</scope>
    <source>
        <strain evidence="2 3">NBRC 112286</strain>
    </source>
</reference>
<evidence type="ECO:0000259" key="1">
    <source>
        <dbReference type="PROSITE" id="PS51352"/>
    </source>
</evidence>
<dbReference type="InterPro" id="IPR013766">
    <property type="entry name" value="Thioredoxin_domain"/>
</dbReference>
<organism evidence="2 3">
    <name type="scientific">Demequina sediminis</name>
    <dbReference type="NCBI Taxonomy" id="1930058"/>
    <lineage>
        <taxon>Bacteria</taxon>
        <taxon>Bacillati</taxon>
        <taxon>Actinomycetota</taxon>
        <taxon>Actinomycetes</taxon>
        <taxon>Micrococcales</taxon>
        <taxon>Demequinaceae</taxon>
        <taxon>Demequina</taxon>
    </lineage>
</organism>
<accession>A0ABP9WFK2</accession>
<dbReference type="Proteomes" id="UP001426770">
    <property type="component" value="Unassembled WGS sequence"/>
</dbReference>
<evidence type="ECO:0000313" key="3">
    <source>
        <dbReference type="Proteomes" id="UP001426770"/>
    </source>
</evidence>
<dbReference type="EMBL" id="BAABRR010000003">
    <property type="protein sequence ID" value="GAA5518354.1"/>
    <property type="molecule type" value="Genomic_DNA"/>
</dbReference>
<dbReference type="RefSeq" id="WP_286214664.1">
    <property type="nucleotide sequence ID" value="NZ_AP027736.1"/>
</dbReference>
<proteinExistence type="predicted"/>
<dbReference type="SUPFAM" id="SSF52833">
    <property type="entry name" value="Thioredoxin-like"/>
    <property type="match status" value="1"/>
</dbReference>
<dbReference type="PROSITE" id="PS51352">
    <property type="entry name" value="THIOREDOXIN_2"/>
    <property type="match status" value="1"/>
</dbReference>
<sequence length="144" mass="15429">MLIRVLIVVAVLAIASVAALWWQRRQGVVHEVERAGALSSATLGVQRGFHATFVQFSTPMCAKCPPTAALLSRIAGEDPRVVHVEIDAAERLDLAREFEVMRTPTILILDGDGVVVSRISGAPSEAQAREALAAVPRTGTDYSI</sequence>
<dbReference type="InterPro" id="IPR036249">
    <property type="entry name" value="Thioredoxin-like_sf"/>
</dbReference>
<keyword evidence="3" id="KW-1185">Reference proteome</keyword>
<name>A0ABP9WFK2_9MICO</name>
<dbReference type="CDD" id="cd02947">
    <property type="entry name" value="TRX_family"/>
    <property type="match status" value="1"/>
</dbReference>
<comment type="caution">
    <text evidence="2">The sequence shown here is derived from an EMBL/GenBank/DDBJ whole genome shotgun (WGS) entry which is preliminary data.</text>
</comment>